<dbReference type="PROSITE" id="PS51257">
    <property type="entry name" value="PROKAR_LIPOPROTEIN"/>
    <property type="match status" value="1"/>
</dbReference>
<dbReference type="InterPro" id="IPR011990">
    <property type="entry name" value="TPR-like_helical_dom_sf"/>
</dbReference>
<protein>
    <submittedName>
        <fullName evidence="2">Tetratricopeptide (TPR) repeat protein</fullName>
    </submittedName>
</protein>
<evidence type="ECO:0000256" key="1">
    <source>
        <dbReference type="SAM" id="SignalP"/>
    </source>
</evidence>
<accession>A0ABX2G7H2</accession>
<comment type="caution">
    <text evidence="2">The sequence shown here is derived from an EMBL/GenBank/DDBJ whole genome shotgun (WGS) entry which is preliminary data.</text>
</comment>
<evidence type="ECO:0000313" key="2">
    <source>
        <dbReference type="EMBL" id="NRT58271.1"/>
    </source>
</evidence>
<organism evidence="2 3">
    <name type="scientific">Sphaerotilus uruguayifluvii</name>
    <dbReference type="NCBI Taxonomy" id="2735897"/>
    <lineage>
        <taxon>Bacteria</taxon>
        <taxon>Pseudomonadati</taxon>
        <taxon>Pseudomonadota</taxon>
        <taxon>Betaproteobacteria</taxon>
        <taxon>Burkholderiales</taxon>
        <taxon>Sphaerotilaceae</taxon>
        <taxon>Sphaerotilus</taxon>
    </lineage>
</organism>
<proteinExistence type="predicted"/>
<dbReference type="Proteomes" id="UP001516061">
    <property type="component" value="Unassembled WGS sequence"/>
</dbReference>
<keyword evidence="1" id="KW-0732">Signal</keyword>
<reference evidence="2 3" key="1">
    <citation type="submission" date="2020-05" db="EMBL/GenBank/DDBJ databases">
        <title>Genomic Encyclopedia of Type Strains, Phase IV (KMG-V): Genome sequencing to study the core and pangenomes of soil and plant-associated prokaryotes.</title>
        <authorList>
            <person name="Whitman W."/>
        </authorList>
    </citation>
    <scope>NUCLEOTIDE SEQUENCE [LARGE SCALE GENOMIC DNA]</scope>
    <source>
        <strain evidence="2 3">C29</strain>
    </source>
</reference>
<feature type="chain" id="PRO_5045854357" evidence="1">
    <location>
        <begin position="23"/>
        <end position="205"/>
    </location>
</feature>
<gene>
    <name evidence="2" type="ORF">HNQ01_004038</name>
</gene>
<keyword evidence="3" id="KW-1185">Reference proteome</keyword>
<dbReference type="RefSeq" id="WP_173807293.1">
    <property type="nucleotide sequence ID" value="NZ_JABSNM010000025.1"/>
</dbReference>
<feature type="signal peptide" evidence="1">
    <location>
        <begin position="1"/>
        <end position="22"/>
    </location>
</feature>
<evidence type="ECO:0000313" key="3">
    <source>
        <dbReference type="Proteomes" id="UP001516061"/>
    </source>
</evidence>
<dbReference type="EMBL" id="JABSNM010000025">
    <property type="protein sequence ID" value="NRT58271.1"/>
    <property type="molecule type" value="Genomic_DNA"/>
</dbReference>
<dbReference type="Gene3D" id="1.25.40.10">
    <property type="entry name" value="Tetratricopeptide repeat domain"/>
    <property type="match status" value="1"/>
</dbReference>
<sequence length="205" mass="22763">MAIPVRHKVLNGLLATTLCVMAACVVQQAGVLMAADWSSSVARHNLSRWAAGKEDFDDTRWQQAHDELIEAIALTPKDATLQDAMAQLYSLQGQAVWTTGAEGSPEIEAYRNAMKYQQASIELRPTHAMAWANLALMHFAVNDTPEALFKAWREAARLGPREEDVENTLVMLAGETWSIAPEDVRAWVEARRPGFSERMQDTAAR</sequence>
<name>A0ABX2G7H2_9BURK</name>
<dbReference type="SUPFAM" id="SSF48452">
    <property type="entry name" value="TPR-like"/>
    <property type="match status" value="1"/>
</dbReference>